<evidence type="ECO:0000313" key="1">
    <source>
        <dbReference type="EMBL" id="PNT76155.1"/>
    </source>
</evidence>
<reference evidence="1 2" key="1">
    <citation type="journal article" date="2010" name="Nature">
        <title>Genome sequencing and analysis of the model grass Brachypodium distachyon.</title>
        <authorList>
            <consortium name="International Brachypodium Initiative"/>
        </authorList>
    </citation>
    <scope>NUCLEOTIDE SEQUENCE [LARGE SCALE GENOMIC DNA]</scope>
    <source>
        <strain evidence="1 2">Bd21</strain>
    </source>
</reference>
<evidence type="ECO:0000313" key="2">
    <source>
        <dbReference type="EnsemblPlants" id="PNT76155"/>
    </source>
</evidence>
<protein>
    <submittedName>
        <fullName evidence="1 2">Uncharacterized protein</fullName>
    </submittedName>
</protein>
<organism evidence="1">
    <name type="scientific">Brachypodium distachyon</name>
    <name type="common">Purple false brome</name>
    <name type="synonym">Trachynia distachya</name>
    <dbReference type="NCBI Taxonomy" id="15368"/>
    <lineage>
        <taxon>Eukaryota</taxon>
        <taxon>Viridiplantae</taxon>
        <taxon>Streptophyta</taxon>
        <taxon>Embryophyta</taxon>
        <taxon>Tracheophyta</taxon>
        <taxon>Spermatophyta</taxon>
        <taxon>Magnoliopsida</taxon>
        <taxon>Liliopsida</taxon>
        <taxon>Poales</taxon>
        <taxon>Poaceae</taxon>
        <taxon>BOP clade</taxon>
        <taxon>Pooideae</taxon>
        <taxon>Stipodae</taxon>
        <taxon>Brachypodieae</taxon>
        <taxon>Brachypodium</taxon>
    </lineage>
</organism>
<dbReference type="Gramene" id="PNT76155">
    <property type="protein sequence ID" value="PNT76155"/>
    <property type="gene ID" value="BRADI_1g45012v3"/>
</dbReference>
<dbReference type="EMBL" id="CM000880">
    <property type="protein sequence ID" value="PNT76155.1"/>
    <property type="molecule type" value="Genomic_DNA"/>
</dbReference>
<proteinExistence type="predicted"/>
<name>A0A2K2DPF3_BRADI</name>
<dbReference type="EnsemblPlants" id="PNT76155">
    <property type="protein sequence ID" value="PNT76155"/>
    <property type="gene ID" value="BRADI_1g45012v3"/>
</dbReference>
<keyword evidence="3" id="KW-1185">Reference proteome</keyword>
<dbReference type="Proteomes" id="UP000008810">
    <property type="component" value="Chromosome 1"/>
</dbReference>
<gene>
    <name evidence="1" type="ORF">BRADI_1g45012v3</name>
</gene>
<reference evidence="2" key="3">
    <citation type="submission" date="2018-08" db="UniProtKB">
        <authorList>
            <consortium name="EnsemblPlants"/>
        </authorList>
    </citation>
    <scope>IDENTIFICATION</scope>
    <source>
        <strain evidence="2">cv. Bd21</strain>
    </source>
</reference>
<dbReference type="InParanoid" id="A0A2K2DPF3"/>
<accession>A0A2K2DPF3</accession>
<dbReference type="AlphaFoldDB" id="A0A2K2DPF3"/>
<sequence length="77" mass="8541">MDQILNIHSRLKTRIIFTPRDKNVVAHQLASKAKKFSGCSPIFSCTNSSHRGAACPLIQLCKHPSLNSFRLTSVLCC</sequence>
<evidence type="ECO:0000313" key="3">
    <source>
        <dbReference type="Proteomes" id="UP000008810"/>
    </source>
</evidence>
<reference evidence="1" key="2">
    <citation type="submission" date="2017-06" db="EMBL/GenBank/DDBJ databases">
        <title>WGS assembly of Brachypodium distachyon.</title>
        <authorList>
            <consortium name="The International Brachypodium Initiative"/>
            <person name="Lucas S."/>
            <person name="Harmon-Smith M."/>
            <person name="Lail K."/>
            <person name="Tice H."/>
            <person name="Grimwood J."/>
            <person name="Bruce D."/>
            <person name="Barry K."/>
            <person name="Shu S."/>
            <person name="Lindquist E."/>
            <person name="Wang M."/>
            <person name="Pitluck S."/>
            <person name="Vogel J.P."/>
            <person name="Garvin D.F."/>
            <person name="Mockler T.C."/>
            <person name="Schmutz J."/>
            <person name="Rokhsar D."/>
            <person name="Bevan M.W."/>
        </authorList>
    </citation>
    <scope>NUCLEOTIDE SEQUENCE</scope>
    <source>
        <strain evidence="1">Bd21</strain>
    </source>
</reference>